<dbReference type="InterPro" id="IPR029058">
    <property type="entry name" value="AB_hydrolase_fold"/>
</dbReference>
<evidence type="ECO:0000313" key="4">
    <source>
        <dbReference type="Proteomes" id="UP001431010"/>
    </source>
</evidence>
<dbReference type="PANTHER" id="PTHR11487:SF0">
    <property type="entry name" value="S-ACYL FATTY ACID SYNTHASE THIOESTERASE, MEDIUM CHAIN"/>
    <property type="match status" value="1"/>
</dbReference>
<reference evidence="3" key="1">
    <citation type="journal article" date="2024" name="Antonie Van Leeuwenhoek">
        <title>Bradyrhizobium ontarionense sp. nov., a novel bacterial symbiont isolated from Aeschynomene indica (Indian jointvetch), harbours photosynthesis, nitrogen fixation and nitrous oxide (N2O) reductase genes.</title>
        <authorList>
            <person name="Bromfield E.S.P."/>
            <person name="Cloutier S."/>
        </authorList>
    </citation>
    <scope>NUCLEOTIDE SEQUENCE</scope>
    <source>
        <strain evidence="3">A19</strain>
    </source>
</reference>
<dbReference type="RefSeq" id="WP_231322475.1">
    <property type="nucleotide sequence ID" value="NZ_CP088156.1"/>
</dbReference>
<dbReference type="InterPro" id="IPR001031">
    <property type="entry name" value="Thioesterase"/>
</dbReference>
<keyword evidence="4" id="KW-1185">Reference proteome</keyword>
<dbReference type="SUPFAM" id="SSF53474">
    <property type="entry name" value="alpha/beta-Hydrolases"/>
    <property type="match status" value="1"/>
</dbReference>
<evidence type="ECO:0000259" key="2">
    <source>
        <dbReference type="Pfam" id="PF00975"/>
    </source>
</evidence>
<accession>A0ABY3RC29</accession>
<evidence type="ECO:0000256" key="1">
    <source>
        <dbReference type="ARBA" id="ARBA00007169"/>
    </source>
</evidence>
<dbReference type="EMBL" id="CP088156">
    <property type="protein sequence ID" value="UFZ04955.1"/>
    <property type="molecule type" value="Genomic_DNA"/>
</dbReference>
<sequence length="248" mass="27024">MDSSDSWLATEWLQDETSAEVCLVCLPHAGATHAVFEGWVRFFAPEIDIGAICLPGRGVRFGEPACDTMQELVGRLARALHDRQNRAPLAIYGECTGALIATALVDELAKTYGEKVAHLFVAGYPPPGHASGKLHALAPDAFRDEVLGLGFIPPELAANPQTIEFFLPQILADFRICELFEGADLLLDCPITGLIGMEDRLDPVVFERWAGVTRGPWNCVTVPYGHLLAADPNCVVRPAIKRSILDRH</sequence>
<name>A0ABY3RC29_9BRAD</name>
<organism evidence="3 4">
    <name type="scientific">Bradyrhizobium ontarionense</name>
    <dbReference type="NCBI Taxonomy" id="2898149"/>
    <lineage>
        <taxon>Bacteria</taxon>
        <taxon>Pseudomonadati</taxon>
        <taxon>Pseudomonadota</taxon>
        <taxon>Alphaproteobacteria</taxon>
        <taxon>Hyphomicrobiales</taxon>
        <taxon>Nitrobacteraceae</taxon>
        <taxon>Bradyrhizobium</taxon>
    </lineage>
</organism>
<dbReference type="PANTHER" id="PTHR11487">
    <property type="entry name" value="THIOESTERASE"/>
    <property type="match status" value="1"/>
</dbReference>
<dbReference type="Gene3D" id="3.40.50.1820">
    <property type="entry name" value="alpha/beta hydrolase"/>
    <property type="match status" value="1"/>
</dbReference>
<protein>
    <submittedName>
        <fullName evidence="3">Thioesterase domain-containing protein</fullName>
    </submittedName>
</protein>
<dbReference type="Proteomes" id="UP001431010">
    <property type="component" value="Chromosome"/>
</dbReference>
<dbReference type="Pfam" id="PF00975">
    <property type="entry name" value="Thioesterase"/>
    <property type="match status" value="1"/>
</dbReference>
<feature type="domain" description="Thioesterase" evidence="2">
    <location>
        <begin position="23"/>
        <end position="227"/>
    </location>
</feature>
<gene>
    <name evidence="3" type="ORF">LQG66_01135</name>
</gene>
<evidence type="ECO:0000313" key="3">
    <source>
        <dbReference type="EMBL" id="UFZ04955.1"/>
    </source>
</evidence>
<comment type="similarity">
    <text evidence="1">Belongs to the thioesterase family.</text>
</comment>
<proteinExistence type="inferred from homology"/>
<dbReference type="InterPro" id="IPR012223">
    <property type="entry name" value="TEII"/>
</dbReference>